<accession>A0A7H1NPG3</accession>
<evidence type="ECO:0000313" key="1">
    <source>
        <dbReference type="EMBL" id="QNT77673.1"/>
    </source>
</evidence>
<reference evidence="1 2" key="1">
    <citation type="submission" date="2020-08" db="EMBL/GenBank/DDBJ databases">
        <title>Complete genome sequence of Entomobacter blattae G55GP.</title>
        <authorList>
            <person name="Poehlein A."/>
            <person name="Guzman J."/>
            <person name="Daniel R."/>
            <person name="Vilcinskas A."/>
        </authorList>
    </citation>
    <scope>NUCLEOTIDE SEQUENCE [LARGE SCALE GENOMIC DNA]</scope>
    <source>
        <strain evidence="1 2">G55GP</strain>
    </source>
</reference>
<keyword evidence="2" id="KW-1185">Reference proteome</keyword>
<sequence length="140" mass="16088">MNHTDEKKLINSFFTSFPITAIVASELTKKLAHPERQGVSILFLWGRQCPNCDNAKQALLINPQAFQWPDVQWYHCNVYEDSDMATRFSLHGIPVFMVYAHSQKKQLQKPVGRITGWPGAKAFQQAIEEVRRKVQEESLS</sequence>
<organism evidence="1 2">
    <name type="scientific">Entomobacter blattae</name>
    <dbReference type="NCBI Taxonomy" id="2762277"/>
    <lineage>
        <taxon>Bacteria</taxon>
        <taxon>Pseudomonadati</taxon>
        <taxon>Pseudomonadota</taxon>
        <taxon>Alphaproteobacteria</taxon>
        <taxon>Acetobacterales</taxon>
        <taxon>Acetobacteraceae</taxon>
        <taxon>Entomobacter</taxon>
    </lineage>
</organism>
<evidence type="ECO:0000313" key="2">
    <source>
        <dbReference type="Proteomes" id="UP000516349"/>
    </source>
</evidence>
<dbReference type="RefSeq" id="WP_203414108.1">
    <property type="nucleotide sequence ID" value="NZ_CP060244.1"/>
</dbReference>
<protein>
    <recommendedName>
        <fullName evidence="3">Thioredoxin</fullName>
    </recommendedName>
</protein>
<dbReference type="Proteomes" id="UP000516349">
    <property type="component" value="Chromosome"/>
</dbReference>
<dbReference type="KEGG" id="ebla:JGUZn3_04230"/>
<dbReference type="CDD" id="cd02947">
    <property type="entry name" value="TRX_family"/>
    <property type="match status" value="1"/>
</dbReference>
<gene>
    <name evidence="1" type="ORF">JGUZn3_04230</name>
</gene>
<dbReference type="EMBL" id="CP060244">
    <property type="protein sequence ID" value="QNT77673.1"/>
    <property type="molecule type" value="Genomic_DNA"/>
</dbReference>
<dbReference type="SUPFAM" id="SSF52833">
    <property type="entry name" value="Thioredoxin-like"/>
    <property type="match status" value="1"/>
</dbReference>
<proteinExistence type="predicted"/>
<dbReference type="AlphaFoldDB" id="A0A7H1NPG3"/>
<evidence type="ECO:0008006" key="3">
    <source>
        <dbReference type="Google" id="ProtNLM"/>
    </source>
</evidence>
<name>A0A7H1NPG3_9PROT</name>
<dbReference type="Gene3D" id="3.40.30.10">
    <property type="entry name" value="Glutaredoxin"/>
    <property type="match status" value="1"/>
</dbReference>
<dbReference type="InterPro" id="IPR036249">
    <property type="entry name" value="Thioredoxin-like_sf"/>
</dbReference>